<protein>
    <submittedName>
        <fullName evidence="1">Uncharacterized protein</fullName>
    </submittedName>
</protein>
<dbReference type="Proteomes" id="UP000466039">
    <property type="component" value="Chromosome"/>
</dbReference>
<evidence type="ECO:0000313" key="1">
    <source>
        <dbReference type="EMBL" id="BBZ58778.1"/>
    </source>
</evidence>
<organism evidence="1 2">
    <name type="scientific">Mycolicibacterium monacense</name>
    <name type="common">Mycobacterium monacense</name>
    <dbReference type="NCBI Taxonomy" id="85693"/>
    <lineage>
        <taxon>Bacteria</taxon>
        <taxon>Bacillati</taxon>
        <taxon>Actinomycetota</taxon>
        <taxon>Actinomycetes</taxon>
        <taxon>Mycobacteriales</taxon>
        <taxon>Mycobacteriaceae</taxon>
        <taxon>Mycolicibacterium</taxon>
    </lineage>
</organism>
<dbReference type="EMBL" id="AP022617">
    <property type="protein sequence ID" value="BBZ58778.1"/>
    <property type="molecule type" value="Genomic_DNA"/>
</dbReference>
<keyword evidence="2" id="KW-1185">Reference proteome</keyword>
<proteinExistence type="predicted"/>
<accession>A0AAD1MUU6</accession>
<name>A0AAD1MUU6_MYCMB</name>
<dbReference type="AlphaFoldDB" id="A0AAD1MUU6"/>
<evidence type="ECO:0000313" key="2">
    <source>
        <dbReference type="Proteomes" id="UP000466039"/>
    </source>
</evidence>
<sequence length="84" mass="9325">MYGQGLKGMLDSLGVAMFSYVHLTPGTAWVVQRGQVGLCGFEQTLRPETWREPKNRTSWVQSYAVPAFAVNKPHCAKKLTGLAR</sequence>
<gene>
    <name evidence="1" type="ORF">MMON_00790</name>
</gene>
<dbReference type="RefSeq" id="WP_083045385.1">
    <property type="nucleotide sequence ID" value="NZ_AP022617.1"/>
</dbReference>
<reference evidence="1 2" key="1">
    <citation type="journal article" date="2019" name="Emerg. Microbes Infect.">
        <title>Comprehensive subspecies identification of 175 nontuberculous mycobacteria species based on 7547 genomic profiles.</title>
        <authorList>
            <person name="Matsumoto Y."/>
            <person name="Kinjo T."/>
            <person name="Motooka D."/>
            <person name="Nabeya D."/>
            <person name="Jung N."/>
            <person name="Uechi K."/>
            <person name="Horii T."/>
            <person name="Iida T."/>
            <person name="Fujita J."/>
            <person name="Nakamura S."/>
        </authorList>
    </citation>
    <scope>NUCLEOTIDE SEQUENCE [LARGE SCALE GENOMIC DNA]</scope>
    <source>
        <strain evidence="1 2">JCM 15658</strain>
    </source>
</reference>